<gene>
    <name evidence="1" type="ORF">SPARVUS_LOCUS309094</name>
</gene>
<reference evidence="1" key="1">
    <citation type="submission" date="2023-05" db="EMBL/GenBank/DDBJ databases">
        <authorList>
            <person name="Stuckert A."/>
        </authorList>
    </citation>
    <scope>NUCLEOTIDE SEQUENCE</scope>
</reference>
<accession>A0ABN9AAF7</accession>
<evidence type="ECO:0000313" key="2">
    <source>
        <dbReference type="Proteomes" id="UP001162483"/>
    </source>
</evidence>
<dbReference type="Proteomes" id="UP001162483">
    <property type="component" value="Unassembled WGS sequence"/>
</dbReference>
<name>A0ABN9AAF7_9NEOB</name>
<protein>
    <submittedName>
        <fullName evidence="1">Uncharacterized protein</fullName>
    </submittedName>
</protein>
<feature type="non-terminal residue" evidence="1">
    <location>
        <position position="1"/>
    </location>
</feature>
<dbReference type="EMBL" id="CATNWA010000097">
    <property type="protein sequence ID" value="CAI9532961.1"/>
    <property type="molecule type" value="Genomic_DNA"/>
</dbReference>
<evidence type="ECO:0000313" key="1">
    <source>
        <dbReference type="EMBL" id="CAI9532961.1"/>
    </source>
</evidence>
<keyword evidence="2" id="KW-1185">Reference proteome</keyword>
<comment type="caution">
    <text evidence="1">The sequence shown here is derived from an EMBL/GenBank/DDBJ whole genome shotgun (WGS) entry which is preliminary data.</text>
</comment>
<sequence length="112" mass="12558">ENLQIGSKVSIFCVVTIIFLHCLNPLGHGFHQSFTGCHCSPLPRLHDDITELVDVRDLALLHLLFENAHRCSKGFRSGDMLGQSITLYAWPVHITLQICCPLKITQHTVINV</sequence>
<organism evidence="1 2">
    <name type="scientific">Staurois parvus</name>
    <dbReference type="NCBI Taxonomy" id="386267"/>
    <lineage>
        <taxon>Eukaryota</taxon>
        <taxon>Metazoa</taxon>
        <taxon>Chordata</taxon>
        <taxon>Craniata</taxon>
        <taxon>Vertebrata</taxon>
        <taxon>Euteleostomi</taxon>
        <taxon>Amphibia</taxon>
        <taxon>Batrachia</taxon>
        <taxon>Anura</taxon>
        <taxon>Neobatrachia</taxon>
        <taxon>Ranoidea</taxon>
        <taxon>Ranidae</taxon>
        <taxon>Staurois</taxon>
    </lineage>
</organism>
<proteinExistence type="predicted"/>